<comment type="subcellular location">
    <subcellularLocation>
        <location evidence="1">Cell membrane</location>
        <topology evidence="1">Single-pass membrane protein</topology>
    </subcellularLocation>
</comment>
<dbReference type="GO" id="GO:0015031">
    <property type="term" value="P:protein transport"/>
    <property type="evidence" value="ECO:0007669"/>
    <property type="project" value="UniProtKB-KW"/>
</dbReference>
<dbReference type="NCBIfam" id="TIGR00739">
    <property type="entry name" value="yajC"/>
    <property type="match status" value="1"/>
</dbReference>
<dbReference type="GO" id="GO:0005886">
    <property type="term" value="C:plasma membrane"/>
    <property type="evidence" value="ECO:0007669"/>
    <property type="project" value="UniProtKB-SubCell"/>
</dbReference>
<evidence type="ECO:0000256" key="1">
    <source>
        <dbReference type="ARBA" id="ARBA00004162"/>
    </source>
</evidence>
<dbReference type="RefSeq" id="WP_178622207.1">
    <property type="nucleotide sequence ID" value="NZ_JACRSS010000001.1"/>
</dbReference>
<sequence>MDATTASNLSTIILPIAILVIFVLLIIVPQRKRDKKIREMLTNLKEGDTIKTIGGIYGKIVSLKEDLVTIETGPDKCKIVFAKGAIATVESADVEADM</sequence>
<proteinExistence type="inferred from homology"/>
<dbReference type="PANTHER" id="PTHR33909:SF1">
    <property type="entry name" value="SEC TRANSLOCON ACCESSORY COMPLEX SUBUNIT YAJC"/>
    <property type="match status" value="1"/>
</dbReference>
<dbReference type="Pfam" id="PF02699">
    <property type="entry name" value="YajC"/>
    <property type="match status" value="1"/>
</dbReference>
<dbReference type="PANTHER" id="PTHR33909">
    <property type="entry name" value="SEC TRANSLOCON ACCESSORY COMPLEX SUBUNIT YAJC"/>
    <property type="match status" value="1"/>
</dbReference>
<dbReference type="Proteomes" id="UP000617951">
    <property type="component" value="Unassembled WGS sequence"/>
</dbReference>
<evidence type="ECO:0000256" key="5">
    <source>
        <dbReference type="ARBA" id="ARBA00022692"/>
    </source>
</evidence>
<comment type="caution">
    <text evidence="11">The sequence shown here is derived from an EMBL/GenBank/DDBJ whole genome shotgun (WGS) entry which is preliminary data.</text>
</comment>
<dbReference type="PRINTS" id="PR01853">
    <property type="entry name" value="YAJCTRNLCASE"/>
</dbReference>
<keyword evidence="6" id="KW-0653">Protein transport</keyword>
<gene>
    <name evidence="11" type="primary">yajC</name>
    <name evidence="11" type="ORF">H8693_01650</name>
</gene>
<evidence type="ECO:0000313" key="12">
    <source>
        <dbReference type="Proteomes" id="UP000617951"/>
    </source>
</evidence>
<evidence type="ECO:0000256" key="3">
    <source>
        <dbReference type="ARBA" id="ARBA00022448"/>
    </source>
</evidence>
<feature type="transmembrane region" description="Helical" evidence="10">
    <location>
        <begin position="6"/>
        <end position="28"/>
    </location>
</feature>
<evidence type="ECO:0000256" key="7">
    <source>
        <dbReference type="ARBA" id="ARBA00022989"/>
    </source>
</evidence>
<dbReference type="AlphaFoldDB" id="A0A926HVT0"/>
<dbReference type="EMBL" id="JACRSS010000001">
    <property type="protein sequence ID" value="MBC8537633.1"/>
    <property type="molecule type" value="Genomic_DNA"/>
</dbReference>
<evidence type="ECO:0000256" key="9">
    <source>
        <dbReference type="ARBA" id="ARBA00023136"/>
    </source>
</evidence>
<keyword evidence="3" id="KW-0813">Transport</keyword>
<evidence type="ECO:0000256" key="4">
    <source>
        <dbReference type="ARBA" id="ARBA00022475"/>
    </source>
</evidence>
<evidence type="ECO:0000256" key="2">
    <source>
        <dbReference type="ARBA" id="ARBA00006742"/>
    </source>
</evidence>
<accession>A0A926HVT0</accession>
<name>A0A926HVT0_9FIRM</name>
<organism evidence="11 12">
    <name type="scientific">Guopingia tenuis</name>
    <dbReference type="NCBI Taxonomy" id="2763656"/>
    <lineage>
        <taxon>Bacteria</taxon>
        <taxon>Bacillati</taxon>
        <taxon>Bacillota</taxon>
        <taxon>Clostridia</taxon>
        <taxon>Christensenellales</taxon>
        <taxon>Christensenellaceae</taxon>
        <taxon>Guopingia</taxon>
    </lineage>
</organism>
<evidence type="ECO:0000256" key="6">
    <source>
        <dbReference type="ARBA" id="ARBA00022927"/>
    </source>
</evidence>
<evidence type="ECO:0000256" key="10">
    <source>
        <dbReference type="SAM" id="Phobius"/>
    </source>
</evidence>
<evidence type="ECO:0000313" key="11">
    <source>
        <dbReference type="EMBL" id="MBC8537633.1"/>
    </source>
</evidence>
<comment type="similarity">
    <text evidence="2">Belongs to the YajC family.</text>
</comment>
<keyword evidence="12" id="KW-1185">Reference proteome</keyword>
<dbReference type="SMART" id="SM01323">
    <property type="entry name" value="YajC"/>
    <property type="match status" value="1"/>
</dbReference>
<keyword evidence="8" id="KW-0811">Translocation</keyword>
<keyword evidence="5 10" id="KW-0812">Transmembrane</keyword>
<protein>
    <submittedName>
        <fullName evidence="11">Preprotein translocase subunit YajC</fullName>
    </submittedName>
</protein>
<keyword evidence="7 10" id="KW-1133">Transmembrane helix</keyword>
<keyword evidence="4" id="KW-1003">Cell membrane</keyword>
<reference evidence="11" key="1">
    <citation type="submission" date="2020-08" db="EMBL/GenBank/DDBJ databases">
        <title>Genome public.</title>
        <authorList>
            <person name="Liu C."/>
            <person name="Sun Q."/>
        </authorList>
    </citation>
    <scope>NUCLEOTIDE SEQUENCE</scope>
    <source>
        <strain evidence="11">NSJ-63</strain>
    </source>
</reference>
<keyword evidence="9 10" id="KW-0472">Membrane</keyword>
<evidence type="ECO:0000256" key="8">
    <source>
        <dbReference type="ARBA" id="ARBA00023010"/>
    </source>
</evidence>
<dbReference type="InterPro" id="IPR003849">
    <property type="entry name" value="Preprotein_translocase_YajC"/>
</dbReference>